<sequence length="22" mass="2467">MEGKIKLIFSSILEAPGFKFPN</sequence>
<accession>A0A3L6DK59</accession>
<name>A0A3L6DK59_MAIZE</name>
<evidence type="ECO:0000313" key="2">
    <source>
        <dbReference type="Proteomes" id="UP000251960"/>
    </source>
</evidence>
<protein>
    <submittedName>
        <fullName evidence="1">Uncharacterized protein</fullName>
    </submittedName>
</protein>
<reference evidence="1 2" key="1">
    <citation type="journal article" date="2018" name="Nat. Genet.">
        <title>Extensive intraspecific gene order and gene structural variations between Mo17 and other maize genomes.</title>
        <authorList>
            <person name="Sun S."/>
            <person name="Zhou Y."/>
            <person name="Chen J."/>
            <person name="Shi J."/>
            <person name="Zhao H."/>
            <person name="Zhao H."/>
            <person name="Song W."/>
            <person name="Zhang M."/>
            <person name="Cui Y."/>
            <person name="Dong X."/>
            <person name="Liu H."/>
            <person name="Ma X."/>
            <person name="Jiao Y."/>
            <person name="Wang B."/>
            <person name="Wei X."/>
            <person name="Stein J.C."/>
            <person name="Glaubitz J.C."/>
            <person name="Lu F."/>
            <person name="Yu G."/>
            <person name="Liang C."/>
            <person name="Fengler K."/>
            <person name="Li B."/>
            <person name="Rafalski A."/>
            <person name="Schnable P.S."/>
            <person name="Ware D.H."/>
            <person name="Buckler E.S."/>
            <person name="Lai J."/>
        </authorList>
    </citation>
    <scope>NUCLEOTIDE SEQUENCE [LARGE SCALE GENOMIC DNA]</scope>
    <source>
        <strain evidence="2">cv. Missouri 17</strain>
        <tissue evidence="1">Seedling</tissue>
    </source>
</reference>
<organism evidence="1 2">
    <name type="scientific">Zea mays</name>
    <name type="common">Maize</name>
    <dbReference type="NCBI Taxonomy" id="4577"/>
    <lineage>
        <taxon>Eukaryota</taxon>
        <taxon>Viridiplantae</taxon>
        <taxon>Streptophyta</taxon>
        <taxon>Embryophyta</taxon>
        <taxon>Tracheophyta</taxon>
        <taxon>Spermatophyta</taxon>
        <taxon>Magnoliopsida</taxon>
        <taxon>Liliopsida</taxon>
        <taxon>Poales</taxon>
        <taxon>Poaceae</taxon>
        <taxon>PACMAD clade</taxon>
        <taxon>Panicoideae</taxon>
        <taxon>Andropogonodae</taxon>
        <taxon>Andropogoneae</taxon>
        <taxon>Tripsacinae</taxon>
        <taxon>Zea</taxon>
    </lineage>
</organism>
<proteinExistence type="predicted"/>
<comment type="caution">
    <text evidence="1">The sequence shown here is derived from an EMBL/GenBank/DDBJ whole genome shotgun (WGS) entry which is preliminary data.</text>
</comment>
<gene>
    <name evidence="1" type="ORF">Zm00014a_043353</name>
</gene>
<dbReference type="Proteomes" id="UP000251960">
    <property type="component" value="Chromosome 9"/>
</dbReference>
<dbReference type="AlphaFoldDB" id="A0A3L6DK59"/>
<dbReference type="EMBL" id="NCVQ01000010">
    <property type="protein sequence ID" value="PWZ07881.1"/>
    <property type="molecule type" value="Genomic_DNA"/>
</dbReference>
<evidence type="ECO:0000313" key="1">
    <source>
        <dbReference type="EMBL" id="PWZ07881.1"/>
    </source>
</evidence>